<gene>
    <name evidence="5" type="ORF">GYN08_11680</name>
</gene>
<keyword evidence="2 3" id="KW-0378">Hydrolase</keyword>
<evidence type="ECO:0000259" key="4">
    <source>
        <dbReference type="Pfam" id="PF00135"/>
    </source>
</evidence>
<dbReference type="InterPro" id="IPR002018">
    <property type="entry name" value="CarbesteraseB"/>
</dbReference>
<dbReference type="PROSITE" id="PS00122">
    <property type="entry name" value="CARBOXYLESTERASE_B_1"/>
    <property type="match status" value="1"/>
</dbReference>
<evidence type="ECO:0000313" key="5">
    <source>
        <dbReference type="EMBL" id="NGZ75983.1"/>
    </source>
</evidence>
<dbReference type="Proteomes" id="UP000800303">
    <property type="component" value="Unassembled WGS sequence"/>
</dbReference>
<name>A0ABX0F4S6_9BACL</name>
<keyword evidence="6" id="KW-1185">Reference proteome</keyword>
<protein>
    <recommendedName>
        <fullName evidence="3">Carboxylic ester hydrolase</fullName>
        <ecNumber evidence="3">3.1.1.-</ecNumber>
    </recommendedName>
</protein>
<dbReference type="SUPFAM" id="SSF53474">
    <property type="entry name" value="alpha/beta-Hydrolases"/>
    <property type="match status" value="1"/>
</dbReference>
<proteinExistence type="inferred from homology"/>
<dbReference type="PANTHER" id="PTHR11559">
    <property type="entry name" value="CARBOXYLESTERASE"/>
    <property type="match status" value="1"/>
</dbReference>
<feature type="domain" description="Carboxylesterase type B" evidence="4">
    <location>
        <begin position="5"/>
        <end position="465"/>
    </location>
</feature>
<sequence length="488" mass="52182">MEYRTMATKQGEIRGAAANGAVSWKGVPYARPPVGGLRFRAAQPPEAWTGIRDALTFGPVCPQPVPDEASTFGGGVPEMSEDCLFLNVWAPEDGGEGLPVMVWIHGGAFVSGSSSIPLYDGTQLALRGRCVVVSLNYRLGPFGFLHLAPLGEAFDSNAGLSDQVMALKWVRENIAAFGGDPDNVTLFGESAGSMSVAALLAMPAAKGLFHKAVLQSGGAQAMSAAQAESVAAAYLRRLNVDGGNLETLKTLAAEDLLAAGAGLENAGEDFPALAFQPALEPSTLPEEPLRAISEGSAAGIPLIVGTNKEEGAFFFREESQRLEPEQSARTLRAIAGLDNAEEWVAQYPSTVEGQARMMTELYFWRSALALAEAQARHAPVWMYRFDWSLPGHPFFGKAVHAAEIPFVFGNLVLLPRMGVRIEPSMHNLSEAMRGAWQAFAASGDPSTGALPWAPYDTDSRTTMIFGAETLPELDPDREKREKLFARGV</sequence>
<evidence type="ECO:0000256" key="3">
    <source>
        <dbReference type="RuleBase" id="RU361235"/>
    </source>
</evidence>
<organism evidence="5 6">
    <name type="scientific">Saccharibacillus alkalitolerans</name>
    <dbReference type="NCBI Taxonomy" id="2705290"/>
    <lineage>
        <taxon>Bacteria</taxon>
        <taxon>Bacillati</taxon>
        <taxon>Bacillota</taxon>
        <taxon>Bacilli</taxon>
        <taxon>Bacillales</taxon>
        <taxon>Paenibacillaceae</taxon>
        <taxon>Saccharibacillus</taxon>
    </lineage>
</organism>
<reference evidence="5 6" key="1">
    <citation type="submission" date="2020-01" db="EMBL/GenBank/DDBJ databases">
        <title>Polyphasic characterisation and genomic insights into a novel alkali tolerant bacterium VR-M41.</title>
        <authorList>
            <person name="Vemuluri V.R."/>
        </authorList>
    </citation>
    <scope>NUCLEOTIDE SEQUENCE [LARGE SCALE GENOMIC DNA]</scope>
    <source>
        <strain evidence="5 6">VR-M41</strain>
    </source>
</reference>
<accession>A0ABX0F4S6</accession>
<evidence type="ECO:0000256" key="2">
    <source>
        <dbReference type="ARBA" id="ARBA00022801"/>
    </source>
</evidence>
<evidence type="ECO:0000313" key="6">
    <source>
        <dbReference type="Proteomes" id="UP000800303"/>
    </source>
</evidence>
<dbReference type="InterPro" id="IPR000997">
    <property type="entry name" value="Cholinesterase"/>
</dbReference>
<evidence type="ECO:0000256" key="1">
    <source>
        <dbReference type="ARBA" id="ARBA00005964"/>
    </source>
</evidence>
<dbReference type="InterPro" id="IPR019826">
    <property type="entry name" value="Carboxylesterase_B_AS"/>
</dbReference>
<comment type="caution">
    <text evidence="5">The sequence shown here is derived from an EMBL/GenBank/DDBJ whole genome shotgun (WGS) entry which is preliminary data.</text>
</comment>
<dbReference type="PRINTS" id="PR00878">
    <property type="entry name" value="CHOLNESTRASE"/>
</dbReference>
<dbReference type="RefSeq" id="WP_166274368.1">
    <property type="nucleotide sequence ID" value="NZ_JAAFGS010000003.1"/>
</dbReference>
<dbReference type="Pfam" id="PF00135">
    <property type="entry name" value="COesterase"/>
    <property type="match status" value="1"/>
</dbReference>
<dbReference type="EC" id="3.1.1.-" evidence="3"/>
<dbReference type="InterPro" id="IPR029058">
    <property type="entry name" value="AB_hydrolase_fold"/>
</dbReference>
<dbReference type="PROSITE" id="PS00941">
    <property type="entry name" value="CARBOXYLESTERASE_B_2"/>
    <property type="match status" value="1"/>
</dbReference>
<dbReference type="EMBL" id="JAAFGS010000003">
    <property type="protein sequence ID" value="NGZ75983.1"/>
    <property type="molecule type" value="Genomic_DNA"/>
</dbReference>
<dbReference type="Gene3D" id="3.40.50.1820">
    <property type="entry name" value="alpha/beta hydrolase"/>
    <property type="match status" value="1"/>
</dbReference>
<dbReference type="InterPro" id="IPR019819">
    <property type="entry name" value="Carboxylesterase_B_CS"/>
</dbReference>
<comment type="similarity">
    <text evidence="1 3">Belongs to the type-B carboxylesterase/lipase family.</text>
</comment>
<dbReference type="InterPro" id="IPR050309">
    <property type="entry name" value="Type-B_Carboxylest/Lipase"/>
</dbReference>